<reference evidence="8" key="1">
    <citation type="journal article" date="2014" name="Int. J. Syst. Evol. Microbiol.">
        <title>Complete genome sequence of Corynebacterium casei LMG S-19264T (=DSM 44701T), isolated from a smear-ripened cheese.</title>
        <authorList>
            <consortium name="US DOE Joint Genome Institute (JGI-PGF)"/>
            <person name="Walter F."/>
            <person name="Albersmeier A."/>
            <person name="Kalinowski J."/>
            <person name="Ruckert C."/>
        </authorList>
    </citation>
    <scope>NUCLEOTIDE SEQUENCE</scope>
    <source>
        <strain evidence="8">CGMCC 1.14988</strain>
    </source>
</reference>
<dbReference type="PANTHER" id="PTHR36115:SF6">
    <property type="entry name" value="PROLINE-RICH ANTIGEN HOMOLOG"/>
    <property type="match status" value="1"/>
</dbReference>
<feature type="transmembrane region" description="Helical" evidence="6">
    <location>
        <begin position="118"/>
        <end position="143"/>
    </location>
</feature>
<keyword evidence="5 6" id="KW-0472">Membrane</keyword>
<evidence type="ECO:0000256" key="3">
    <source>
        <dbReference type="ARBA" id="ARBA00022692"/>
    </source>
</evidence>
<keyword evidence="4 6" id="KW-1133">Transmembrane helix</keyword>
<keyword evidence="9" id="KW-1185">Reference proteome</keyword>
<name>A0A8J3AF43_9ACTN</name>
<sequence>MSYQSEVPPTGPSGGPAPAFAGTAGLGARIGARLLDVLIVGIPAGIVLGLFGLLGVAPGGDTWIGNAVFSLLWFGYFVFLESNQGATLGKRLLNLRVVVASGANPPVDVAAKRNAWMLFGLIPLLGGPLSVIATIAIIVTIGANDHNRGVHDNVAGTAVMRT</sequence>
<keyword evidence="3 6" id="KW-0812">Transmembrane</keyword>
<feature type="transmembrane region" description="Helical" evidence="6">
    <location>
        <begin position="34"/>
        <end position="57"/>
    </location>
</feature>
<dbReference type="EMBL" id="BMHA01000006">
    <property type="protein sequence ID" value="GGI06338.1"/>
    <property type="molecule type" value="Genomic_DNA"/>
</dbReference>
<dbReference type="RefSeq" id="WP_205745287.1">
    <property type="nucleotide sequence ID" value="NZ_BMHA01000006.1"/>
</dbReference>
<evidence type="ECO:0000256" key="4">
    <source>
        <dbReference type="ARBA" id="ARBA00022989"/>
    </source>
</evidence>
<evidence type="ECO:0000313" key="8">
    <source>
        <dbReference type="EMBL" id="GGI06338.1"/>
    </source>
</evidence>
<feature type="domain" description="RDD" evidence="7">
    <location>
        <begin position="23"/>
        <end position="156"/>
    </location>
</feature>
<dbReference type="PANTHER" id="PTHR36115">
    <property type="entry name" value="PROLINE-RICH ANTIGEN HOMOLOG-RELATED"/>
    <property type="match status" value="1"/>
</dbReference>
<gene>
    <name evidence="8" type="ORF">GCM10011354_18590</name>
</gene>
<dbReference type="Proteomes" id="UP000650511">
    <property type="component" value="Unassembled WGS sequence"/>
</dbReference>
<feature type="transmembrane region" description="Helical" evidence="6">
    <location>
        <begin position="63"/>
        <end position="80"/>
    </location>
</feature>
<dbReference type="GO" id="GO:0005886">
    <property type="term" value="C:plasma membrane"/>
    <property type="evidence" value="ECO:0007669"/>
    <property type="project" value="UniProtKB-SubCell"/>
</dbReference>
<accession>A0A8J3AF43</accession>
<dbReference type="InterPro" id="IPR010432">
    <property type="entry name" value="RDD"/>
</dbReference>
<dbReference type="InterPro" id="IPR051791">
    <property type="entry name" value="Pra-immunoreactive"/>
</dbReference>
<comment type="caution">
    <text evidence="8">The sequence shown here is derived from an EMBL/GenBank/DDBJ whole genome shotgun (WGS) entry which is preliminary data.</text>
</comment>
<protein>
    <recommendedName>
        <fullName evidence="7">RDD domain-containing protein</fullName>
    </recommendedName>
</protein>
<reference evidence="8" key="2">
    <citation type="submission" date="2020-09" db="EMBL/GenBank/DDBJ databases">
        <authorList>
            <person name="Sun Q."/>
            <person name="Zhou Y."/>
        </authorList>
    </citation>
    <scope>NUCLEOTIDE SEQUENCE</scope>
    <source>
        <strain evidence="8">CGMCC 1.14988</strain>
    </source>
</reference>
<evidence type="ECO:0000256" key="5">
    <source>
        <dbReference type="ARBA" id="ARBA00023136"/>
    </source>
</evidence>
<dbReference type="AlphaFoldDB" id="A0A8J3AF43"/>
<comment type="subcellular location">
    <subcellularLocation>
        <location evidence="1">Cell membrane</location>
        <topology evidence="1">Multi-pass membrane protein</topology>
    </subcellularLocation>
</comment>
<evidence type="ECO:0000256" key="6">
    <source>
        <dbReference type="SAM" id="Phobius"/>
    </source>
</evidence>
<proteinExistence type="predicted"/>
<evidence type="ECO:0000256" key="2">
    <source>
        <dbReference type="ARBA" id="ARBA00022475"/>
    </source>
</evidence>
<organism evidence="8 9">
    <name type="scientific">Egicoccus halophilus</name>
    <dbReference type="NCBI Taxonomy" id="1670830"/>
    <lineage>
        <taxon>Bacteria</taxon>
        <taxon>Bacillati</taxon>
        <taxon>Actinomycetota</taxon>
        <taxon>Nitriliruptoria</taxon>
        <taxon>Egicoccales</taxon>
        <taxon>Egicoccaceae</taxon>
        <taxon>Egicoccus</taxon>
    </lineage>
</organism>
<dbReference type="Pfam" id="PF06271">
    <property type="entry name" value="RDD"/>
    <property type="match status" value="1"/>
</dbReference>
<evidence type="ECO:0000256" key="1">
    <source>
        <dbReference type="ARBA" id="ARBA00004651"/>
    </source>
</evidence>
<keyword evidence="2" id="KW-1003">Cell membrane</keyword>
<evidence type="ECO:0000313" key="9">
    <source>
        <dbReference type="Proteomes" id="UP000650511"/>
    </source>
</evidence>
<evidence type="ECO:0000259" key="7">
    <source>
        <dbReference type="Pfam" id="PF06271"/>
    </source>
</evidence>